<feature type="transmembrane region" description="Helical" evidence="1">
    <location>
        <begin position="42"/>
        <end position="63"/>
    </location>
</feature>
<sequence length="309" mass="36057">MITSVFKKSTPINYSFIGILMVFVFFTYQFQDTKWTSSLFEIAKKSALLLILFASLFTANFIVKKNALTKDSAYTIFFVLIFLMFFPNVLNNYKLIVSNFFILLAMRRLVSLQTLKAPKEKIFDASLWIFVASLFHFWAILFILLVYISIIFHVSRDYRNWLIPFVALFSSSIIFVFYALLFDKEAIDVYLQSEVINLQVDYFTNNYQNIAFSIYAVFVVFFVLPYLFTLTNKPLNLQASYKKVLLAFFIGIAIFFISANKSNEVLVYTFLPMAIMATNTIEYLQNKIQQEIILFVSIICCVFCFFSQL</sequence>
<keyword evidence="1" id="KW-0812">Transmembrane</keyword>
<feature type="transmembrane region" description="Helical" evidence="1">
    <location>
        <begin position="161"/>
        <end position="181"/>
    </location>
</feature>
<keyword evidence="1" id="KW-1133">Transmembrane helix</keyword>
<feature type="transmembrane region" description="Helical" evidence="1">
    <location>
        <begin position="125"/>
        <end position="149"/>
    </location>
</feature>
<feature type="transmembrane region" description="Helical" evidence="1">
    <location>
        <begin position="210"/>
        <end position="228"/>
    </location>
</feature>
<protein>
    <submittedName>
        <fullName evidence="2">DUF6427 family protein</fullName>
    </submittedName>
</protein>
<dbReference type="RefSeq" id="WP_345093406.1">
    <property type="nucleotide sequence ID" value="NZ_BAABCS010000016.1"/>
</dbReference>
<evidence type="ECO:0000313" key="3">
    <source>
        <dbReference type="Proteomes" id="UP001500426"/>
    </source>
</evidence>
<feature type="transmembrane region" description="Helical" evidence="1">
    <location>
        <begin position="291"/>
        <end position="308"/>
    </location>
</feature>
<dbReference type="Proteomes" id="UP001500426">
    <property type="component" value="Unassembled WGS sequence"/>
</dbReference>
<feature type="transmembrane region" description="Helical" evidence="1">
    <location>
        <begin position="12"/>
        <end position="30"/>
    </location>
</feature>
<organism evidence="2 3">
    <name type="scientific">Flavobacterium chungnamense</name>
    <dbReference type="NCBI Taxonomy" id="706182"/>
    <lineage>
        <taxon>Bacteria</taxon>
        <taxon>Pseudomonadati</taxon>
        <taxon>Bacteroidota</taxon>
        <taxon>Flavobacteriia</taxon>
        <taxon>Flavobacteriales</taxon>
        <taxon>Flavobacteriaceae</taxon>
        <taxon>Flavobacterium</taxon>
    </lineage>
</organism>
<feature type="transmembrane region" description="Helical" evidence="1">
    <location>
        <begin position="75"/>
        <end position="105"/>
    </location>
</feature>
<evidence type="ECO:0000256" key="1">
    <source>
        <dbReference type="SAM" id="Phobius"/>
    </source>
</evidence>
<name>A0ABP7URT3_9FLAO</name>
<comment type="caution">
    <text evidence="2">The sequence shown here is derived from an EMBL/GenBank/DDBJ whole genome shotgun (WGS) entry which is preliminary data.</text>
</comment>
<gene>
    <name evidence="2" type="ORF">GCM10022388_16330</name>
</gene>
<proteinExistence type="predicted"/>
<keyword evidence="3" id="KW-1185">Reference proteome</keyword>
<reference evidence="3" key="1">
    <citation type="journal article" date="2019" name="Int. J. Syst. Evol. Microbiol.">
        <title>The Global Catalogue of Microorganisms (GCM) 10K type strain sequencing project: providing services to taxonomists for standard genome sequencing and annotation.</title>
        <authorList>
            <consortium name="The Broad Institute Genomics Platform"/>
            <consortium name="The Broad Institute Genome Sequencing Center for Infectious Disease"/>
            <person name="Wu L."/>
            <person name="Ma J."/>
        </authorList>
    </citation>
    <scope>NUCLEOTIDE SEQUENCE [LARGE SCALE GENOMIC DNA]</scope>
    <source>
        <strain evidence="3">JCM 17068</strain>
    </source>
</reference>
<keyword evidence="1" id="KW-0472">Membrane</keyword>
<accession>A0ABP7URT3</accession>
<evidence type="ECO:0000313" key="2">
    <source>
        <dbReference type="EMBL" id="GAA4050987.1"/>
    </source>
</evidence>
<feature type="transmembrane region" description="Helical" evidence="1">
    <location>
        <begin position="240"/>
        <end position="259"/>
    </location>
</feature>
<dbReference type="Pfam" id="PF19992">
    <property type="entry name" value="DUF6427"/>
    <property type="match status" value="1"/>
</dbReference>
<dbReference type="InterPro" id="IPR045625">
    <property type="entry name" value="DUF6427"/>
</dbReference>
<dbReference type="EMBL" id="BAABCS010000016">
    <property type="protein sequence ID" value="GAA4050987.1"/>
    <property type="molecule type" value="Genomic_DNA"/>
</dbReference>